<gene>
    <name evidence="1" type="ORF">FC701_18395</name>
</gene>
<accession>A0A4U3A7F5</accession>
<reference evidence="1 2" key="1">
    <citation type="journal article" date="2019" name="Environ. Microbiol.">
        <title>An active ?-lactamase is a part of an orchestrated cell wall stress resistance network of Bacillus subtilis and related rhizosphere species.</title>
        <authorList>
            <person name="Bucher T."/>
            <person name="Keren-Paz A."/>
            <person name="Hausser J."/>
            <person name="Olender T."/>
            <person name="Cytryn E."/>
            <person name="Kolodkin-Gal I."/>
        </authorList>
    </citation>
    <scope>NUCLEOTIDE SEQUENCE [LARGE SCALE GENOMIC DNA]</scope>
    <source>
        <strain evidence="1 2">I186</strain>
    </source>
</reference>
<dbReference type="EMBL" id="SZOD01000445">
    <property type="protein sequence ID" value="TKI83262.1"/>
    <property type="molecule type" value="Genomic_DNA"/>
</dbReference>
<evidence type="ECO:0000313" key="2">
    <source>
        <dbReference type="Proteomes" id="UP000305524"/>
    </source>
</evidence>
<dbReference type="Proteomes" id="UP000305524">
    <property type="component" value="Unassembled WGS sequence"/>
</dbReference>
<evidence type="ECO:0000313" key="1">
    <source>
        <dbReference type="EMBL" id="TKI83262.1"/>
    </source>
</evidence>
<organism evidence="1 2">
    <name type="scientific">Bacillus mycoides</name>
    <dbReference type="NCBI Taxonomy" id="1405"/>
    <lineage>
        <taxon>Bacteria</taxon>
        <taxon>Bacillati</taxon>
        <taxon>Bacillota</taxon>
        <taxon>Bacilli</taxon>
        <taxon>Bacillales</taxon>
        <taxon>Bacillaceae</taxon>
        <taxon>Bacillus</taxon>
        <taxon>Bacillus cereus group</taxon>
    </lineage>
</organism>
<dbReference type="AlphaFoldDB" id="A0A4U3A7F5"/>
<comment type="caution">
    <text evidence="1">The sequence shown here is derived from an EMBL/GenBank/DDBJ whole genome shotgun (WGS) entry which is preliminary data.</text>
</comment>
<proteinExistence type="predicted"/>
<protein>
    <submittedName>
        <fullName evidence="1">Uncharacterized protein</fullName>
    </submittedName>
</protein>
<sequence length="68" mass="8012">MATLQLMEQIKDVSKRDIRIKIINLQDQHCNGLSHRVLAVDRKVAIRIYQSEANFGFFYCLFFPKLKV</sequence>
<name>A0A4U3A7F5_BACMY</name>